<organism evidence="2 3">
    <name type="scientific">Phaeovulum vinaykumarii</name>
    <dbReference type="NCBI Taxonomy" id="407234"/>
    <lineage>
        <taxon>Bacteria</taxon>
        <taxon>Pseudomonadati</taxon>
        <taxon>Pseudomonadota</taxon>
        <taxon>Alphaproteobacteria</taxon>
        <taxon>Rhodobacterales</taxon>
        <taxon>Paracoccaceae</taxon>
        <taxon>Phaeovulum</taxon>
    </lineage>
</organism>
<dbReference type="STRING" id="407234.SAMN05421795_10326"/>
<name>A0A1N7LGN6_9RHOB</name>
<keyword evidence="3" id="KW-1185">Reference proteome</keyword>
<dbReference type="AlphaFoldDB" id="A0A1N7LGN6"/>
<sequence length="195" mass="21367">MPTGAHIPCAAGARRPVAGRGRARLRRFLRREDGAVTIPAIIFIPFFLMIMFSSIELSFLSIRHMLLERAVDDVARVLRLGIAPLPPLQDLKRTLCGRVALVPNCMKDLAVEVVEIDKTTWSSTTAGQRVPCVDRSLVTQPDTEVERGAANQLMLMRACLKVHPIMPTFGIGPLLPLDSEGTLALVSMTAFVNEP</sequence>
<evidence type="ECO:0008006" key="4">
    <source>
        <dbReference type="Google" id="ProtNLM"/>
    </source>
</evidence>
<evidence type="ECO:0000313" key="2">
    <source>
        <dbReference type="EMBL" id="SIS72989.1"/>
    </source>
</evidence>
<keyword evidence="1" id="KW-0472">Membrane</keyword>
<reference evidence="3" key="1">
    <citation type="submission" date="2017-01" db="EMBL/GenBank/DDBJ databases">
        <authorList>
            <person name="Varghese N."/>
            <person name="Submissions S."/>
        </authorList>
    </citation>
    <scope>NUCLEOTIDE SEQUENCE [LARGE SCALE GENOMIC DNA]</scope>
    <source>
        <strain evidence="3">DSM 18714</strain>
    </source>
</reference>
<evidence type="ECO:0000313" key="3">
    <source>
        <dbReference type="Proteomes" id="UP000186098"/>
    </source>
</evidence>
<protein>
    <recommendedName>
        <fullName evidence="4">TadE-like protein</fullName>
    </recommendedName>
</protein>
<dbReference type="OrthoDB" id="7907064at2"/>
<dbReference type="EMBL" id="FTOM01000003">
    <property type="protein sequence ID" value="SIS72989.1"/>
    <property type="molecule type" value="Genomic_DNA"/>
</dbReference>
<feature type="transmembrane region" description="Helical" evidence="1">
    <location>
        <begin position="34"/>
        <end position="55"/>
    </location>
</feature>
<evidence type="ECO:0000256" key="1">
    <source>
        <dbReference type="SAM" id="Phobius"/>
    </source>
</evidence>
<keyword evidence="1" id="KW-0812">Transmembrane</keyword>
<dbReference type="RefSeq" id="WP_076365007.1">
    <property type="nucleotide sequence ID" value="NZ_FTOM01000003.1"/>
</dbReference>
<proteinExistence type="predicted"/>
<dbReference type="Proteomes" id="UP000186098">
    <property type="component" value="Unassembled WGS sequence"/>
</dbReference>
<accession>A0A1N7LGN6</accession>
<keyword evidence="1" id="KW-1133">Transmembrane helix</keyword>
<gene>
    <name evidence="2" type="ORF">SAMN05421795_10326</name>
</gene>